<proteinExistence type="predicted"/>
<feature type="compositionally biased region" description="Polar residues" evidence="1">
    <location>
        <begin position="91"/>
        <end position="110"/>
    </location>
</feature>
<protein>
    <submittedName>
        <fullName evidence="2">Uncharacterized protein</fullName>
    </submittedName>
</protein>
<comment type="caution">
    <text evidence="2">The sequence shown here is derived from an EMBL/GenBank/DDBJ whole genome shotgun (WGS) entry which is preliminary data.</text>
</comment>
<dbReference type="eggNOG" id="arCOG11866">
    <property type="taxonomic scope" value="Archaea"/>
</dbReference>
<feature type="compositionally biased region" description="Polar residues" evidence="1">
    <location>
        <begin position="31"/>
        <end position="53"/>
    </location>
</feature>
<keyword evidence="3" id="KW-1185">Reference proteome</keyword>
<sequence length="141" mass="14234">MLGSLMFMGFAGTAAADSHTNMPGDGDVNFGDQTSGDAINIAETTQENNNAQVGTAEATSQSSATAMGHDHDPKNHGGAAEAFSSSSADATVNQAQDVTQSNTAVTNQQAETGDNVQAAISAAFGDDFDDNNSSPSFLVGL</sequence>
<dbReference type="Proteomes" id="UP000011599">
    <property type="component" value="Unassembled WGS sequence"/>
</dbReference>
<dbReference type="EMBL" id="AOHW01000006">
    <property type="protein sequence ID" value="ELY45793.1"/>
    <property type="molecule type" value="Genomic_DNA"/>
</dbReference>
<name>L9WBV3_9EURY</name>
<dbReference type="AlphaFoldDB" id="L9WBV3"/>
<accession>L9WBV3</accession>
<evidence type="ECO:0000256" key="1">
    <source>
        <dbReference type="SAM" id="MobiDB-lite"/>
    </source>
</evidence>
<feature type="compositionally biased region" description="Low complexity" evidence="1">
    <location>
        <begin position="55"/>
        <end position="66"/>
    </location>
</feature>
<organism evidence="2 3">
    <name type="scientific">Natronorubrum tibetense GA33</name>
    <dbReference type="NCBI Taxonomy" id="1114856"/>
    <lineage>
        <taxon>Archaea</taxon>
        <taxon>Methanobacteriati</taxon>
        <taxon>Methanobacteriota</taxon>
        <taxon>Stenosarchaea group</taxon>
        <taxon>Halobacteria</taxon>
        <taxon>Halobacteriales</taxon>
        <taxon>Natrialbaceae</taxon>
        <taxon>Natronorubrum</taxon>
    </lineage>
</organism>
<reference evidence="2 3" key="1">
    <citation type="journal article" date="2014" name="PLoS Genet.">
        <title>Phylogenetically driven sequencing of extremely halophilic archaea reveals strategies for static and dynamic osmo-response.</title>
        <authorList>
            <person name="Becker E.A."/>
            <person name="Seitzer P.M."/>
            <person name="Tritt A."/>
            <person name="Larsen D."/>
            <person name="Krusor M."/>
            <person name="Yao A.I."/>
            <person name="Wu D."/>
            <person name="Madern D."/>
            <person name="Eisen J.A."/>
            <person name="Darling A.E."/>
            <person name="Facciotti M.T."/>
        </authorList>
    </citation>
    <scope>NUCLEOTIDE SEQUENCE [LARGE SCALE GENOMIC DNA]</scope>
    <source>
        <strain evidence="2 3">GA33</strain>
    </source>
</reference>
<feature type="compositionally biased region" description="Low complexity" evidence="1">
    <location>
        <begin position="79"/>
        <end position="90"/>
    </location>
</feature>
<evidence type="ECO:0000313" key="3">
    <source>
        <dbReference type="Proteomes" id="UP000011599"/>
    </source>
</evidence>
<evidence type="ECO:0000313" key="2">
    <source>
        <dbReference type="EMBL" id="ELY45793.1"/>
    </source>
</evidence>
<gene>
    <name evidence="2" type="ORF">C496_02587</name>
</gene>
<feature type="region of interest" description="Disordered" evidence="1">
    <location>
        <begin position="18"/>
        <end position="110"/>
    </location>
</feature>